<keyword evidence="3" id="KW-0560">Oxidoreductase</keyword>
<keyword evidence="4" id="KW-0812">Transmembrane</keyword>
<dbReference type="InterPro" id="IPR036291">
    <property type="entry name" value="NAD(P)-bd_dom_sf"/>
</dbReference>
<dbReference type="SUPFAM" id="SSF51735">
    <property type="entry name" value="NAD(P)-binding Rossmann-fold domains"/>
    <property type="match status" value="1"/>
</dbReference>
<dbReference type="Pfam" id="PF00106">
    <property type="entry name" value="adh_short"/>
    <property type="match status" value="1"/>
</dbReference>
<dbReference type="InterPro" id="IPR002347">
    <property type="entry name" value="SDR_fam"/>
</dbReference>
<organism evidence="5 6">
    <name type="scientific">Dendrobium thyrsiflorum</name>
    <name type="common">Pinecone-like raceme dendrobium</name>
    <name type="synonym">Orchid</name>
    <dbReference type="NCBI Taxonomy" id="117978"/>
    <lineage>
        <taxon>Eukaryota</taxon>
        <taxon>Viridiplantae</taxon>
        <taxon>Streptophyta</taxon>
        <taxon>Embryophyta</taxon>
        <taxon>Tracheophyta</taxon>
        <taxon>Spermatophyta</taxon>
        <taxon>Magnoliopsida</taxon>
        <taxon>Liliopsida</taxon>
        <taxon>Asparagales</taxon>
        <taxon>Orchidaceae</taxon>
        <taxon>Epidendroideae</taxon>
        <taxon>Malaxideae</taxon>
        <taxon>Dendrobiinae</taxon>
        <taxon>Dendrobium</taxon>
    </lineage>
</organism>
<name>A0ABD0V893_DENTH</name>
<comment type="similarity">
    <text evidence="1">Belongs to the short-chain dehydrogenases/reductases (SDR) family.</text>
</comment>
<comment type="caution">
    <text evidence="5">The sequence shown here is derived from an EMBL/GenBank/DDBJ whole genome shotgun (WGS) entry which is preliminary data.</text>
</comment>
<sequence length="152" mass="17495">MGKKGKERAKERREKRLQQISELRKVPISPRRRWWSSETVAVVTGANRGIGFEIARQLASYGLHVIMASRDAERGRHVAEMLQNESLNVISHQLDISDQISVESFSKWVILNYGGIDILVSEKLGLLCVLEIFFFCYRIVSFLLFPFYSLYG</sequence>
<dbReference type="Gene3D" id="3.40.50.720">
    <property type="entry name" value="NAD(P)-binding Rossmann-like Domain"/>
    <property type="match status" value="1"/>
</dbReference>
<gene>
    <name evidence="5" type="ORF">M5K25_010837</name>
</gene>
<protein>
    <submittedName>
        <fullName evidence="5">Uncharacterized protein</fullName>
    </submittedName>
</protein>
<dbReference type="EMBL" id="JANQDX010000009">
    <property type="protein sequence ID" value="KAL0918801.1"/>
    <property type="molecule type" value="Genomic_DNA"/>
</dbReference>
<feature type="transmembrane region" description="Helical" evidence="4">
    <location>
        <begin position="124"/>
        <end position="148"/>
    </location>
</feature>
<keyword evidence="6" id="KW-1185">Reference proteome</keyword>
<evidence type="ECO:0000256" key="3">
    <source>
        <dbReference type="ARBA" id="ARBA00023002"/>
    </source>
</evidence>
<evidence type="ECO:0000313" key="5">
    <source>
        <dbReference type="EMBL" id="KAL0918801.1"/>
    </source>
</evidence>
<dbReference type="Proteomes" id="UP001552299">
    <property type="component" value="Unassembled WGS sequence"/>
</dbReference>
<dbReference type="PRINTS" id="PR00081">
    <property type="entry name" value="GDHRDH"/>
</dbReference>
<dbReference type="PANTHER" id="PTHR43490:SF99">
    <property type="entry name" value="SHORT-CHAIN DEHYDROGENASE_REDUCTASE"/>
    <property type="match status" value="1"/>
</dbReference>
<keyword evidence="2" id="KW-0521">NADP</keyword>
<evidence type="ECO:0000256" key="2">
    <source>
        <dbReference type="ARBA" id="ARBA00022857"/>
    </source>
</evidence>
<reference evidence="5 6" key="1">
    <citation type="journal article" date="2024" name="Plant Biotechnol. J.">
        <title>Dendrobium thyrsiflorum genome and its molecular insights into genes involved in important horticultural traits.</title>
        <authorList>
            <person name="Chen B."/>
            <person name="Wang J.Y."/>
            <person name="Zheng P.J."/>
            <person name="Li K.L."/>
            <person name="Liang Y.M."/>
            <person name="Chen X.F."/>
            <person name="Zhang C."/>
            <person name="Zhao X."/>
            <person name="He X."/>
            <person name="Zhang G.Q."/>
            <person name="Liu Z.J."/>
            <person name="Xu Q."/>
        </authorList>
    </citation>
    <scope>NUCLEOTIDE SEQUENCE [LARGE SCALE GENOMIC DNA]</scope>
    <source>
        <strain evidence="5">GZMU011</strain>
    </source>
</reference>
<evidence type="ECO:0000313" key="6">
    <source>
        <dbReference type="Proteomes" id="UP001552299"/>
    </source>
</evidence>
<keyword evidence="4" id="KW-1133">Transmembrane helix</keyword>
<evidence type="ECO:0000256" key="4">
    <source>
        <dbReference type="SAM" id="Phobius"/>
    </source>
</evidence>
<evidence type="ECO:0000256" key="1">
    <source>
        <dbReference type="ARBA" id="ARBA00006484"/>
    </source>
</evidence>
<dbReference type="PANTHER" id="PTHR43490">
    <property type="entry name" value="(+)-NEOMENTHOL DEHYDROGENASE"/>
    <property type="match status" value="1"/>
</dbReference>
<dbReference type="AlphaFoldDB" id="A0ABD0V893"/>
<dbReference type="GO" id="GO:0016491">
    <property type="term" value="F:oxidoreductase activity"/>
    <property type="evidence" value="ECO:0007669"/>
    <property type="project" value="UniProtKB-KW"/>
</dbReference>
<keyword evidence="4" id="KW-0472">Membrane</keyword>
<accession>A0ABD0V893</accession>
<proteinExistence type="inferred from homology"/>